<dbReference type="InterPro" id="IPR011333">
    <property type="entry name" value="SKP1/BTB/POZ_sf"/>
</dbReference>
<feature type="domain" description="BTB" evidence="1">
    <location>
        <begin position="192"/>
        <end position="254"/>
    </location>
</feature>
<organism evidence="2 3">
    <name type="scientific">Strongyloides venezuelensis</name>
    <name type="common">Threadworm</name>
    <dbReference type="NCBI Taxonomy" id="75913"/>
    <lineage>
        <taxon>Eukaryota</taxon>
        <taxon>Metazoa</taxon>
        <taxon>Ecdysozoa</taxon>
        <taxon>Nematoda</taxon>
        <taxon>Chromadorea</taxon>
        <taxon>Rhabditida</taxon>
        <taxon>Tylenchina</taxon>
        <taxon>Panagrolaimomorpha</taxon>
        <taxon>Strongyloidoidea</taxon>
        <taxon>Strongyloididae</taxon>
        <taxon>Strongyloides</taxon>
    </lineage>
</organism>
<dbReference type="InterPro" id="IPR000210">
    <property type="entry name" value="BTB/POZ_dom"/>
</dbReference>
<evidence type="ECO:0000313" key="3">
    <source>
        <dbReference type="WBParaSite" id="SVE_0390500.1"/>
    </source>
</evidence>
<accession>A0A0K0F515</accession>
<name>A0A0K0F515_STRVS</name>
<dbReference type="Pfam" id="PF00651">
    <property type="entry name" value="BTB"/>
    <property type="match status" value="1"/>
</dbReference>
<dbReference type="Gene3D" id="3.30.710.10">
    <property type="entry name" value="Potassium Channel Kv1.1, Chain A"/>
    <property type="match status" value="1"/>
</dbReference>
<dbReference type="InterPro" id="IPR008974">
    <property type="entry name" value="TRAF-like"/>
</dbReference>
<dbReference type="PROSITE" id="PS50097">
    <property type="entry name" value="BTB"/>
    <property type="match status" value="1"/>
</dbReference>
<proteinExistence type="predicted"/>
<dbReference type="Proteomes" id="UP000035680">
    <property type="component" value="Unassembled WGS sequence"/>
</dbReference>
<protein>
    <submittedName>
        <fullName evidence="3">Speckle-type POZ protein (inferred by orthology to a human protein)</fullName>
    </submittedName>
</protein>
<dbReference type="Gene3D" id="2.60.210.10">
    <property type="entry name" value="Apoptosis, Tumor Necrosis Factor Receptor Associated Protein 2, Chain A"/>
    <property type="match status" value="1"/>
</dbReference>
<dbReference type="Gene3D" id="1.25.40.420">
    <property type="match status" value="1"/>
</dbReference>
<dbReference type="SUPFAM" id="SSF54695">
    <property type="entry name" value="POZ domain"/>
    <property type="match status" value="1"/>
</dbReference>
<dbReference type="WBParaSite" id="SVE_0390500.1">
    <property type="protein sequence ID" value="SVE_0390500.1"/>
    <property type="gene ID" value="SVE_0390500"/>
</dbReference>
<evidence type="ECO:0000259" key="1">
    <source>
        <dbReference type="PROSITE" id="PS50097"/>
    </source>
</evidence>
<reference evidence="2" key="1">
    <citation type="submission" date="2014-07" db="EMBL/GenBank/DDBJ databases">
        <authorList>
            <person name="Martin A.A"/>
            <person name="De Silva N."/>
        </authorList>
    </citation>
    <scope>NUCLEOTIDE SEQUENCE</scope>
</reference>
<keyword evidence="2" id="KW-1185">Reference proteome</keyword>
<reference evidence="3" key="2">
    <citation type="submission" date="2015-08" db="UniProtKB">
        <authorList>
            <consortium name="WormBaseParasite"/>
        </authorList>
    </citation>
    <scope>IDENTIFICATION</scope>
</reference>
<dbReference type="PANTHER" id="PTHR24413">
    <property type="entry name" value="SPECKLE-TYPE POZ PROTEIN"/>
    <property type="match status" value="1"/>
</dbReference>
<dbReference type="AlphaFoldDB" id="A0A0K0F515"/>
<dbReference type="STRING" id="75913.A0A0K0F515"/>
<dbReference type="SUPFAM" id="SSF49599">
    <property type="entry name" value="TRAF domain-like"/>
    <property type="match status" value="1"/>
</dbReference>
<sequence>MSSMEISSESDEEYTIKKNIARDGFVWIVEKFSPRQIETFTTKKSPFFPSKENDKVQWQLEILKDYDFCSNNEYLSINLVSEYIWSTEVTILCCFYVLGLDGRKKHKQVRGITKLHKGKIIFSCRHFIESNLLCKAVNNELLPNGNLILGCEIFYYRDPTNTVVSSTISNTDKSMDLLSNDMAGMLQSAIFSDCTIEVQDSQIKVHKCVIASRSKVFKSLLTDGECKFGPNVIEINGFRLEVVKEMVNYLYTGKSPNMDEMALELFEIGHKYELEQLKSMAEKNLVYSLSIENVCDYLERTLLYSSEILSEWYLRFVYFNLENIVNKEEWKVIANKYPSLNAKLLSIGNDTD</sequence>
<evidence type="ECO:0000313" key="2">
    <source>
        <dbReference type="Proteomes" id="UP000035680"/>
    </source>
</evidence>
<dbReference type="SMART" id="SM00225">
    <property type="entry name" value="BTB"/>
    <property type="match status" value="1"/>
</dbReference>